<reference evidence="2" key="1">
    <citation type="journal article" date="2018" name="Gigascience">
        <title>Genome assembly of the Pink Ipe (Handroanthus impetiginosus, Bignoniaceae), a highly valued, ecologically keystone Neotropical timber forest tree.</title>
        <authorList>
            <person name="Silva-Junior O.B."/>
            <person name="Grattapaglia D."/>
            <person name="Novaes E."/>
            <person name="Collevatti R.G."/>
        </authorList>
    </citation>
    <scope>NUCLEOTIDE SEQUENCE [LARGE SCALE GENOMIC DNA]</scope>
    <source>
        <strain evidence="2">cv. UFG-1</strain>
    </source>
</reference>
<name>A0A2G9HKA3_9LAMI</name>
<protein>
    <submittedName>
        <fullName evidence="1">Uncharacterized protein</fullName>
    </submittedName>
</protein>
<evidence type="ECO:0000313" key="1">
    <source>
        <dbReference type="EMBL" id="PIN17720.1"/>
    </source>
</evidence>
<comment type="caution">
    <text evidence="1">The sequence shown here is derived from an EMBL/GenBank/DDBJ whole genome shotgun (WGS) entry which is preliminary data.</text>
</comment>
<dbReference type="AlphaFoldDB" id="A0A2G9HKA3"/>
<dbReference type="EMBL" id="NKXS01001616">
    <property type="protein sequence ID" value="PIN17720.1"/>
    <property type="molecule type" value="Genomic_DNA"/>
</dbReference>
<proteinExistence type="predicted"/>
<evidence type="ECO:0000313" key="2">
    <source>
        <dbReference type="Proteomes" id="UP000231279"/>
    </source>
</evidence>
<dbReference type="Proteomes" id="UP000231279">
    <property type="component" value="Unassembled WGS sequence"/>
</dbReference>
<sequence>MSDKYDNWEMLVDAVLLREELIQIALSDSREPSSINTSRSSSFSSTFRDDDQLIVYNNRNDLSNLQKIVMKLLMTKNKYRLEAMRVAASQPVDYCQLSSSRLKATLPSCHVLYQ</sequence>
<accession>A0A2G9HKA3</accession>
<keyword evidence="2" id="KW-1185">Reference proteome</keyword>
<gene>
    <name evidence="1" type="ORF">CDL12_09630</name>
</gene>
<organism evidence="1 2">
    <name type="scientific">Handroanthus impetiginosus</name>
    <dbReference type="NCBI Taxonomy" id="429701"/>
    <lineage>
        <taxon>Eukaryota</taxon>
        <taxon>Viridiplantae</taxon>
        <taxon>Streptophyta</taxon>
        <taxon>Embryophyta</taxon>
        <taxon>Tracheophyta</taxon>
        <taxon>Spermatophyta</taxon>
        <taxon>Magnoliopsida</taxon>
        <taxon>eudicotyledons</taxon>
        <taxon>Gunneridae</taxon>
        <taxon>Pentapetalae</taxon>
        <taxon>asterids</taxon>
        <taxon>lamiids</taxon>
        <taxon>Lamiales</taxon>
        <taxon>Bignoniaceae</taxon>
        <taxon>Crescentiina</taxon>
        <taxon>Tabebuia alliance</taxon>
        <taxon>Handroanthus</taxon>
    </lineage>
</organism>